<sequence length="213" mass="23706">MSAQQWAQYDDGFPIPHTDLQVCNVILSDGEGFDFEPFVPADTGQESDSDPEDDQDDLPTRPPSPPSRLPTPAPPPPPGSSGPIPGTKFTARPPWRSIPIESVRISKLKISLQFIEALESACKENSQLSAEDNERLWNPPCTQLNLSDPAYRQALHTFMGADGPVTEATFNAFRTGHQHRYRDDDFPSFWKTKKKLEEITGVRAIEADMCPRS</sequence>
<evidence type="ECO:0000256" key="1">
    <source>
        <dbReference type="SAM" id="MobiDB-lite"/>
    </source>
</evidence>
<comment type="caution">
    <text evidence="2">The sequence shown here is derived from an EMBL/GenBank/DDBJ whole genome shotgun (WGS) entry which is preliminary data.</text>
</comment>
<evidence type="ECO:0000313" key="2">
    <source>
        <dbReference type="EMBL" id="KAJ7607951.1"/>
    </source>
</evidence>
<gene>
    <name evidence="2" type="ORF">FB45DRAFT_1040015</name>
</gene>
<protein>
    <submittedName>
        <fullName evidence="2">Uncharacterized protein</fullName>
    </submittedName>
</protein>
<reference evidence="2" key="1">
    <citation type="submission" date="2023-03" db="EMBL/GenBank/DDBJ databases">
        <title>Massive genome expansion in bonnet fungi (Mycena s.s.) driven by repeated elements and novel gene families across ecological guilds.</title>
        <authorList>
            <consortium name="Lawrence Berkeley National Laboratory"/>
            <person name="Harder C.B."/>
            <person name="Miyauchi S."/>
            <person name="Viragh M."/>
            <person name="Kuo A."/>
            <person name="Thoen E."/>
            <person name="Andreopoulos B."/>
            <person name="Lu D."/>
            <person name="Skrede I."/>
            <person name="Drula E."/>
            <person name="Henrissat B."/>
            <person name="Morin E."/>
            <person name="Kohler A."/>
            <person name="Barry K."/>
            <person name="LaButti K."/>
            <person name="Morin E."/>
            <person name="Salamov A."/>
            <person name="Lipzen A."/>
            <person name="Mereny Z."/>
            <person name="Hegedus B."/>
            <person name="Baldrian P."/>
            <person name="Stursova M."/>
            <person name="Weitz H."/>
            <person name="Taylor A."/>
            <person name="Grigoriev I.V."/>
            <person name="Nagy L.G."/>
            <person name="Martin F."/>
            <person name="Kauserud H."/>
        </authorList>
    </citation>
    <scope>NUCLEOTIDE SEQUENCE</scope>
    <source>
        <strain evidence="2">9284</strain>
    </source>
</reference>
<dbReference type="EMBL" id="JARKIF010000047">
    <property type="protein sequence ID" value="KAJ7607951.1"/>
    <property type="molecule type" value="Genomic_DNA"/>
</dbReference>
<proteinExistence type="predicted"/>
<feature type="compositionally biased region" description="Acidic residues" evidence="1">
    <location>
        <begin position="45"/>
        <end position="57"/>
    </location>
</feature>
<feature type="region of interest" description="Disordered" evidence="1">
    <location>
        <begin position="33"/>
        <end position="95"/>
    </location>
</feature>
<keyword evidence="3" id="KW-1185">Reference proteome</keyword>
<name>A0AAD7B1Q0_9AGAR</name>
<dbReference type="Proteomes" id="UP001221142">
    <property type="component" value="Unassembled WGS sequence"/>
</dbReference>
<dbReference type="AlphaFoldDB" id="A0AAD7B1Q0"/>
<accession>A0AAD7B1Q0</accession>
<organism evidence="2 3">
    <name type="scientific">Roridomyces roridus</name>
    <dbReference type="NCBI Taxonomy" id="1738132"/>
    <lineage>
        <taxon>Eukaryota</taxon>
        <taxon>Fungi</taxon>
        <taxon>Dikarya</taxon>
        <taxon>Basidiomycota</taxon>
        <taxon>Agaricomycotina</taxon>
        <taxon>Agaricomycetes</taxon>
        <taxon>Agaricomycetidae</taxon>
        <taxon>Agaricales</taxon>
        <taxon>Marasmiineae</taxon>
        <taxon>Mycenaceae</taxon>
        <taxon>Roridomyces</taxon>
    </lineage>
</organism>
<feature type="compositionally biased region" description="Pro residues" evidence="1">
    <location>
        <begin position="60"/>
        <end position="80"/>
    </location>
</feature>
<evidence type="ECO:0000313" key="3">
    <source>
        <dbReference type="Proteomes" id="UP001221142"/>
    </source>
</evidence>